<comment type="similarity">
    <text evidence="4 10">Belongs to the NAD(P)-dependent epimerase/dehydratase family.</text>
</comment>
<dbReference type="NCBIfam" id="TIGR01179">
    <property type="entry name" value="galE"/>
    <property type="match status" value="1"/>
</dbReference>
<dbReference type="InterPro" id="IPR001509">
    <property type="entry name" value="Epimerase_deHydtase"/>
</dbReference>
<evidence type="ECO:0000256" key="1">
    <source>
        <dbReference type="ARBA" id="ARBA00000083"/>
    </source>
</evidence>
<reference evidence="13" key="1">
    <citation type="submission" date="2017-09" db="EMBL/GenBank/DDBJ databases">
        <title>Depth-based differentiation of microbial function through sediment-hosted aquifers and enrichment of novel symbionts in the deep terrestrial subsurface.</title>
        <authorList>
            <person name="Probst A.J."/>
            <person name="Ladd B."/>
            <person name="Jarett J.K."/>
            <person name="Geller-Mcgrath D.E."/>
            <person name="Sieber C.M.K."/>
            <person name="Emerson J.B."/>
            <person name="Anantharaman K."/>
            <person name="Thomas B.C."/>
            <person name="Malmstrom R."/>
            <person name="Stieglmeier M."/>
            <person name="Klingl A."/>
            <person name="Woyke T."/>
            <person name="Ryan C.M."/>
            <person name="Banfield J.F."/>
        </authorList>
    </citation>
    <scope>NUCLEOTIDE SEQUENCE [LARGE SCALE GENOMIC DNA]</scope>
</reference>
<dbReference type="SUPFAM" id="SSF51735">
    <property type="entry name" value="NAD(P)-binding Rossmann-fold domains"/>
    <property type="match status" value="1"/>
</dbReference>
<dbReference type="Pfam" id="PF01370">
    <property type="entry name" value="Epimerase"/>
    <property type="match status" value="1"/>
</dbReference>
<dbReference type="Gene3D" id="3.90.25.10">
    <property type="entry name" value="UDP-galactose 4-epimerase, domain 1"/>
    <property type="match status" value="1"/>
</dbReference>
<evidence type="ECO:0000256" key="5">
    <source>
        <dbReference type="ARBA" id="ARBA00013189"/>
    </source>
</evidence>
<feature type="domain" description="NAD-dependent epimerase/dehydratase" evidence="11">
    <location>
        <begin position="14"/>
        <end position="263"/>
    </location>
</feature>
<dbReference type="GO" id="GO:0003978">
    <property type="term" value="F:UDP-glucose 4-epimerase activity"/>
    <property type="evidence" value="ECO:0007669"/>
    <property type="project" value="UniProtKB-UniRule"/>
</dbReference>
<dbReference type="InterPro" id="IPR036291">
    <property type="entry name" value="NAD(P)-bd_dom_sf"/>
</dbReference>
<protein>
    <recommendedName>
        <fullName evidence="6 10">UDP-glucose 4-epimerase</fullName>
        <ecNumber evidence="5 10">5.1.3.2</ecNumber>
    </recommendedName>
</protein>
<name>A0A2H0VFQ5_9BACT</name>
<dbReference type="InterPro" id="IPR005886">
    <property type="entry name" value="UDP_G4E"/>
</dbReference>
<dbReference type="UniPathway" id="UPA00214"/>
<dbReference type="GO" id="GO:0006012">
    <property type="term" value="P:galactose metabolic process"/>
    <property type="evidence" value="ECO:0007669"/>
    <property type="project" value="UniProtKB-UniPathway"/>
</dbReference>
<evidence type="ECO:0000256" key="3">
    <source>
        <dbReference type="ARBA" id="ARBA00004947"/>
    </source>
</evidence>
<dbReference type="CDD" id="cd05247">
    <property type="entry name" value="UDP_G4E_1_SDR_e"/>
    <property type="match status" value="1"/>
</dbReference>
<evidence type="ECO:0000313" key="12">
    <source>
        <dbReference type="EMBL" id="PIR97189.1"/>
    </source>
</evidence>
<comment type="pathway">
    <text evidence="3 10">Carbohydrate metabolism; galactose metabolism.</text>
</comment>
<evidence type="ECO:0000256" key="9">
    <source>
        <dbReference type="ARBA" id="ARBA00023277"/>
    </source>
</evidence>
<evidence type="ECO:0000256" key="4">
    <source>
        <dbReference type="ARBA" id="ARBA00007637"/>
    </source>
</evidence>
<dbReference type="PANTHER" id="PTHR43725">
    <property type="entry name" value="UDP-GLUCOSE 4-EPIMERASE"/>
    <property type="match status" value="1"/>
</dbReference>
<evidence type="ECO:0000256" key="8">
    <source>
        <dbReference type="ARBA" id="ARBA00023235"/>
    </source>
</evidence>
<gene>
    <name evidence="12" type="primary">galE</name>
    <name evidence="12" type="ORF">COT91_02750</name>
</gene>
<evidence type="ECO:0000256" key="2">
    <source>
        <dbReference type="ARBA" id="ARBA00001911"/>
    </source>
</evidence>
<keyword evidence="7 10" id="KW-0520">NAD</keyword>
<dbReference type="Gene3D" id="3.40.50.720">
    <property type="entry name" value="NAD(P)-binding Rossmann-like Domain"/>
    <property type="match status" value="1"/>
</dbReference>
<evidence type="ECO:0000256" key="7">
    <source>
        <dbReference type="ARBA" id="ARBA00023027"/>
    </source>
</evidence>
<accession>A0A2H0VFQ5</accession>
<comment type="cofactor">
    <cofactor evidence="2 10">
        <name>NAD(+)</name>
        <dbReference type="ChEBI" id="CHEBI:57540"/>
    </cofactor>
</comment>
<keyword evidence="8 10" id="KW-0413">Isomerase</keyword>
<comment type="catalytic activity">
    <reaction evidence="1 10">
        <text>UDP-alpha-D-glucose = UDP-alpha-D-galactose</text>
        <dbReference type="Rhea" id="RHEA:22168"/>
        <dbReference type="ChEBI" id="CHEBI:58885"/>
        <dbReference type="ChEBI" id="CHEBI:66914"/>
        <dbReference type="EC" id="5.1.3.2"/>
    </reaction>
</comment>
<dbReference type="PRINTS" id="PR01713">
    <property type="entry name" value="NUCEPIMERASE"/>
</dbReference>
<proteinExistence type="inferred from homology"/>
<keyword evidence="9 10" id="KW-0119">Carbohydrate metabolism</keyword>
<dbReference type="EC" id="5.1.3.2" evidence="5 10"/>
<evidence type="ECO:0000256" key="10">
    <source>
        <dbReference type="RuleBase" id="RU366046"/>
    </source>
</evidence>
<dbReference type="AlphaFoldDB" id="A0A2H0VFQ5"/>
<sequence>MGENFLGDKKLKKVLVTGGAGYIGSHAGRLLVERGYDVTTFDNLSTGHREFAQGEFIEGDLADREFLDKVFSQGQFDAVMHFAASIQVEESVKNPLKYFQNNVVNGLNLLETMVRHNVKNIVFSSTCVVCAEDSPMPVTEEAETKPTNPYGETKLAFENILKTFAVAYGIKSVVLRYFNVAGASLDQTLGLDVENPSHLIPSIFNVALGKKESLTVFGEDYNTHDGTAVRDFVHVLDLAQAHQLALEYLSRQDNSVSEVFNVGSGRGYSVMEVVNASCEITGRMVRMEVGPRRPGDREEIYADVKKIKQVLGFEPKYSNLKTILQTHWAFHKKRFGDSF</sequence>
<organism evidence="12 13">
    <name type="scientific">Candidatus Doudnabacteria bacterium CG10_big_fil_rev_8_21_14_0_10_41_10</name>
    <dbReference type="NCBI Taxonomy" id="1974551"/>
    <lineage>
        <taxon>Bacteria</taxon>
        <taxon>Candidatus Doudnaibacteriota</taxon>
    </lineage>
</organism>
<evidence type="ECO:0000313" key="13">
    <source>
        <dbReference type="Proteomes" id="UP000230557"/>
    </source>
</evidence>
<dbReference type="Proteomes" id="UP000230557">
    <property type="component" value="Unassembled WGS sequence"/>
</dbReference>
<comment type="caution">
    <text evidence="12">The sequence shown here is derived from an EMBL/GenBank/DDBJ whole genome shotgun (WGS) entry which is preliminary data.</text>
</comment>
<evidence type="ECO:0000259" key="11">
    <source>
        <dbReference type="Pfam" id="PF01370"/>
    </source>
</evidence>
<evidence type="ECO:0000256" key="6">
    <source>
        <dbReference type="ARBA" id="ARBA00018569"/>
    </source>
</evidence>
<comment type="subunit">
    <text evidence="10">Homodimer.</text>
</comment>
<dbReference type="PANTHER" id="PTHR43725:SF53">
    <property type="entry name" value="UDP-ARABINOSE 4-EPIMERASE 1"/>
    <property type="match status" value="1"/>
</dbReference>
<dbReference type="EMBL" id="PFAJ01000039">
    <property type="protein sequence ID" value="PIR97189.1"/>
    <property type="molecule type" value="Genomic_DNA"/>
</dbReference>